<keyword evidence="3" id="KW-1185">Reference proteome</keyword>
<reference evidence="2" key="1">
    <citation type="journal article" date="2014" name="Int. J. Syst. Evol. Microbiol.">
        <title>Complete genome sequence of Corynebacterium casei LMG S-19264T (=DSM 44701T), isolated from a smear-ripened cheese.</title>
        <authorList>
            <consortium name="US DOE Joint Genome Institute (JGI-PGF)"/>
            <person name="Walter F."/>
            <person name="Albersmeier A."/>
            <person name="Kalinowski J."/>
            <person name="Ruckert C."/>
        </authorList>
    </citation>
    <scope>NUCLEOTIDE SEQUENCE</scope>
    <source>
        <strain evidence="2">JCM 3172</strain>
    </source>
</reference>
<dbReference type="InterPro" id="IPR010852">
    <property type="entry name" value="ABATE"/>
</dbReference>
<dbReference type="Gene3D" id="1.10.3300.10">
    <property type="entry name" value="Jann2411-like domain"/>
    <property type="match status" value="1"/>
</dbReference>
<evidence type="ECO:0000313" key="3">
    <source>
        <dbReference type="Proteomes" id="UP000619486"/>
    </source>
</evidence>
<dbReference type="Pfam" id="PF07336">
    <property type="entry name" value="ABATE"/>
    <property type="match status" value="1"/>
</dbReference>
<dbReference type="PANTHER" id="PTHR35525">
    <property type="entry name" value="BLL6575 PROTEIN"/>
    <property type="match status" value="1"/>
</dbReference>
<name>A0A918LP72_9ACTN</name>
<feature type="domain" description="Zinc finger CGNR" evidence="1">
    <location>
        <begin position="143"/>
        <end position="182"/>
    </location>
</feature>
<dbReference type="Pfam" id="PF11706">
    <property type="entry name" value="zf-CGNR"/>
    <property type="match status" value="1"/>
</dbReference>
<protein>
    <recommendedName>
        <fullName evidence="1">Zinc finger CGNR domain-containing protein</fullName>
    </recommendedName>
</protein>
<proteinExistence type="predicted"/>
<accession>A0A918LP72</accession>
<dbReference type="Proteomes" id="UP000619486">
    <property type="component" value="Unassembled WGS sequence"/>
</dbReference>
<dbReference type="EMBL" id="BMQQ01000007">
    <property type="protein sequence ID" value="GGT29447.1"/>
    <property type="molecule type" value="Genomic_DNA"/>
</dbReference>
<comment type="caution">
    <text evidence="2">The sequence shown here is derived from an EMBL/GenBank/DDBJ whole genome shotgun (WGS) entry which is preliminary data.</text>
</comment>
<evidence type="ECO:0000259" key="1">
    <source>
        <dbReference type="Pfam" id="PF11706"/>
    </source>
</evidence>
<dbReference type="RefSeq" id="WP_189201549.1">
    <property type="nucleotide sequence ID" value="NZ_BMQQ01000007.1"/>
</dbReference>
<reference evidence="2" key="2">
    <citation type="submission" date="2020-09" db="EMBL/GenBank/DDBJ databases">
        <authorList>
            <person name="Sun Q."/>
            <person name="Ohkuma M."/>
        </authorList>
    </citation>
    <scope>NUCLEOTIDE SEQUENCE</scope>
    <source>
        <strain evidence="2">JCM 3172</strain>
    </source>
</reference>
<evidence type="ECO:0000313" key="2">
    <source>
        <dbReference type="EMBL" id="GGT29447.1"/>
    </source>
</evidence>
<dbReference type="InterPro" id="IPR023286">
    <property type="entry name" value="ABATE_dom_sf"/>
</dbReference>
<organism evidence="2 3">
    <name type="scientific">Streptomyces purpureus</name>
    <dbReference type="NCBI Taxonomy" id="1951"/>
    <lineage>
        <taxon>Bacteria</taxon>
        <taxon>Bacillati</taxon>
        <taxon>Actinomycetota</taxon>
        <taxon>Actinomycetes</taxon>
        <taxon>Kitasatosporales</taxon>
        <taxon>Streptomycetaceae</taxon>
        <taxon>Streptomyces</taxon>
    </lineage>
</organism>
<sequence length="187" mass="19899">MGGDTGTGHGFTPELRLIDLANAVRATPDLPRAALAALLAAHGERPDDLTERSFSELDAQELRAAVREIADVLTESDTDRAAEALNALLAAHAAPPRLSRHDGHPWHLHTDRGDDAGWGSWFLASSALALARILTEYGRATWGACAAPGCATLFLGTGPGSPRRYCSTTCATRARVAAHRRRGRETT</sequence>
<dbReference type="InterPro" id="IPR021005">
    <property type="entry name" value="Znf_CGNR"/>
</dbReference>
<dbReference type="PANTHER" id="PTHR35525:SF3">
    <property type="entry name" value="BLL6575 PROTEIN"/>
    <property type="match status" value="1"/>
</dbReference>
<gene>
    <name evidence="2" type="ORF">GCM10014713_23740</name>
</gene>
<dbReference type="AlphaFoldDB" id="A0A918LP72"/>
<dbReference type="SUPFAM" id="SSF160904">
    <property type="entry name" value="Jann2411-like"/>
    <property type="match status" value="1"/>
</dbReference>